<dbReference type="AlphaFoldDB" id="A0A0K8J848"/>
<evidence type="ECO:0000313" key="2">
    <source>
        <dbReference type="EMBL" id="CUH93750.1"/>
    </source>
</evidence>
<feature type="compositionally biased region" description="Low complexity" evidence="1">
    <location>
        <begin position="9"/>
        <end position="25"/>
    </location>
</feature>
<dbReference type="EMBL" id="LN879430">
    <property type="protein sequence ID" value="CUH93750.1"/>
    <property type="molecule type" value="Genomic_DNA"/>
</dbReference>
<dbReference type="RefSeq" id="WP_157893124.1">
    <property type="nucleotide sequence ID" value="NZ_LN879430.1"/>
</dbReference>
<evidence type="ECO:0000313" key="3">
    <source>
        <dbReference type="Proteomes" id="UP000196053"/>
    </source>
</evidence>
<evidence type="ECO:0000256" key="1">
    <source>
        <dbReference type="SAM" id="MobiDB-lite"/>
    </source>
</evidence>
<feature type="region of interest" description="Disordered" evidence="1">
    <location>
        <begin position="1"/>
        <end position="46"/>
    </location>
</feature>
<dbReference type="KEGG" id="hsd:SD1D_2235"/>
<keyword evidence="3" id="KW-1185">Reference proteome</keyword>
<protein>
    <submittedName>
        <fullName evidence="2">Putative secreted protein</fullName>
    </submittedName>
</protein>
<dbReference type="Proteomes" id="UP000196053">
    <property type="component" value="Chromosome I"/>
</dbReference>
<gene>
    <name evidence="2" type="ORF">SD1D_2235</name>
</gene>
<reference evidence="3" key="1">
    <citation type="submission" date="2015-09" db="EMBL/GenBank/DDBJ databases">
        <authorList>
            <person name="Wibberg D."/>
        </authorList>
    </citation>
    <scope>NUCLEOTIDE SEQUENCE [LARGE SCALE GENOMIC DNA]</scope>
    <source>
        <strain evidence="3">SD1D</strain>
    </source>
</reference>
<name>A0A0K8J848_9FIRM</name>
<sequence>MAKNKNNKPKNSSKNAKSKTQAKNSVKNTHAEVADDSPGRSGPGGN</sequence>
<organism evidence="2 3">
    <name type="scientific">Herbinix luporum</name>
    <dbReference type="NCBI Taxonomy" id="1679721"/>
    <lineage>
        <taxon>Bacteria</taxon>
        <taxon>Bacillati</taxon>
        <taxon>Bacillota</taxon>
        <taxon>Clostridia</taxon>
        <taxon>Lachnospirales</taxon>
        <taxon>Lachnospiraceae</taxon>
        <taxon>Herbinix</taxon>
    </lineage>
</organism>
<accession>A0A0K8J848</accession>
<proteinExistence type="predicted"/>